<sequence length="115" mass="13226">MGKNSELKNRHGYDLASSAGLFDMSIQGPQTARRSLKPFKWNAPIAVEIHSLLAPYIFYFIYKKTVSKLEDYSSLSTVGGDFTCSIDFDEVYPTNLLDLRKHTRLHILYLFLFLE</sequence>
<dbReference type="Proteomes" id="UP000316626">
    <property type="component" value="Unassembled WGS sequence"/>
</dbReference>
<accession>A0A544TTF3</accession>
<comment type="caution">
    <text evidence="1">The sequence shown here is derived from an EMBL/GenBank/DDBJ whole genome shotgun (WGS) entry which is preliminary data.</text>
</comment>
<evidence type="ECO:0000313" key="1">
    <source>
        <dbReference type="EMBL" id="TQR20724.1"/>
    </source>
</evidence>
<proteinExistence type="predicted"/>
<evidence type="ECO:0000313" key="2">
    <source>
        <dbReference type="Proteomes" id="UP000316626"/>
    </source>
</evidence>
<protein>
    <submittedName>
        <fullName evidence="1">Uncharacterized protein</fullName>
    </submittedName>
</protein>
<dbReference type="AlphaFoldDB" id="A0A544TTF3"/>
<dbReference type="EMBL" id="VDGI01000004">
    <property type="protein sequence ID" value="TQR20724.1"/>
    <property type="molecule type" value="Genomic_DNA"/>
</dbReference>
<organism evidence="1 2">
    <name type="scientific">Psychrobacillus vulpis</name>
    <dbReference type="NCBI Taxonomy" id="2325572"/>
    <lineage>
        <taxon>Bacteria</taxon>
        <taxon>Bacillati</taxon>
        <taxon>Bacillota</taxon>
        <taxon>Bacilli</taxon>
        <taxon>Bacillales</taxon>
        <taxon>Bacillaceae</taxon>
        <taxon>Psychrobacillus</taxon>
    </lineage>
</organism>
<reference evidence="1 2" key="1">
    <citation type="submission" date="2019-06" db="EMBL/GenBank/DDBJ databases">
        <title>Psychrobacillus vulpis sp. nov., a new species isolated from feces of a red fox that inhabits in The Tablas de Daimiel Natural Park, Albacete, Spain.</title>
        <authorList>
            <person name="Rodriguez M."/>
            <person name="Reina J.C."/>
            <person name="Bejar V."/>
            <person name="Llamas I."/>
        </authorList>
    </citation>
    <scope>NUCLEOTIDE SEQUENCE [LARGE SCALE GENOMIC DNA]</scope>
    <source>
        <strain evidence="1 2">Z8</strain>
    </source>
</reference>
<name>A0A544TTF3_9BACI</name>
<keyword evidence="2" id="KW-1185">Reference proteome</keyword>
<gene>
    <name evidence="1" type="ORF">FG384_06435</name>
</gene>